<dbReference type="GO" id="GO:0006313">
    <property type="term" value="P:DNA transposition"/>
    <property type="evidence" value="ECO:0007669"/>
    <property type="project" value="InterPro"/>
</dbReference>
<reference evidence="3 4" key="1">
    <citation type="submission" date="2019-03" db="EMBL/GenBank/DDBJ databases">
        <title>Genomic Encyclopedia of Type Strains, Phase IV (KMG-IV): sequencing the most valuable type-strain genomes for metagenomic binning, comparative biology and taxonomic classification.</title>
        <authorList>
            <person name="Goeker M."/>
        </authorList>
    </citation>
    <scope>NUCLEOTIDE SEQUENCE [LARGE SCALE GENOMIC DNA]</scope>
    <source>
        <strain evidence="3 4">DSM 45934</strain>
    </source>
</reference>
<protein>
    <submittedName>
        <fullName evidence="3">Transposase</fullName>
    </submittedName>
</protein>
<gene>
    <name evidence="3" type="ORF">EV192_104770</name>
</gene>
<dbReference type="InterPro" id="IPR047650">
    <property type="entry name" value="Transpos_IS110"/>
</dbReference>
<evidence type="ECO:0000256" key="1">
    <source>
        <dbReference type="SAM" id="MobiDB-lite"/>
    </source>
</evidence>
<dbReference type="EMBL" id="SLWS01000004">
    <property type="protein sequence ID" value="TCO59926.1"/>
    <property type="molecule type" value="Genomic_DNA"/>
</dbReference>
<evidence type="ECO:0000259" key="2">
    <source>
        <dbReference type="Pfam" id="PF01548"/>
    </source>
</evidence>
<accession>A0A4R2JRU4</accession>
<dbReference type="InterPro" id="IPR002525">
    <property type="entry name" value="Transp_IS110-like_N"/>
</dbReference>
<dbReference type="GO" id="GO:0004803">
    <property type="term" value="F:transposase activity"/>
    <property type="evidence" value="ECO:0007669"/>
    <property type="project" value="InterPro"/>
</dbReference>
<name>A0A4R2JRU4_9PSEU</name>
<proteinExistence type="predicted"/>
<keyword evidence="4" id="KW-1185">Reference proteome</keyword>
<dbReference type="Proteomes" id="UP000295680">
    <property type="component" value="Unassembled WGS sequence"/>
</dbReference>
<feature type="domain" description="Transposase IS110-like N-terminal" evidence="2">
    <location>
        <begin position="18"/>
        <end position="147"/>
    </location>
</feature>
<dbReference type="Pfam" id="PF01548">
    <property type="entry name" value="DEDD_Tnp_IS110"/>
    <property type="match status" value="1"/>
</dbReference>
<organism evidence="3 4">
    <name type="scientific">Actinocrispum wychmicini</name>
    <dbReference type="NCBI Taxonomy" id="1213861"/>
    <lineage>
        <taxon>Bacteria</taxon>
        <taxon>Bacillati</taxon>
        <taxon>Actinomycetota</taxon>
        <taxon>Actinomycetes</taxon>
        <taxon>Pseudonocardiales</taxon>
        <taxon>Pseudonocardiaceae</taxon>
        <taxon>Actinocrispum</taxon>
    </lineage>
</organism>
<dbReference type="PANTHER" id="PTHR33055:SF16">
    <property type="entry name" value="TRANSPOSASE FOR INSERTION SEQUENCE ELEMENT IS1547"/>
    <property type="match status" value="1"/>
</dbReference>
<evidence type="ECO:0000313" key="4">
    <source>
        <dbReference type="Proteomes" id="UP000295680"/>
    </source>
</evidence>
<comment type="caution">
    <text evidence="3">The sequence shown here is derived from an EMBL/GenBank/DDBJ whole genome shotgun (WGS) entry which is preliminary data.</text>
</comment>
<evidence type="ECO:0000313" key="3">
    <source>
        <dbReference type="EMBL" id="TCO59926.1"/>
    </source>
</evidence>
<feature type="region of interest" description="Disordered" evidence="1">
    <location>
        <begin position="1"/>
        <end position="20"/>
    </location>
</feature>
<dbReference type="AlphaFoldDB" id="A0A4R2JRU4"/>
<dbReference type="PANTHER" id="PTHR33055">
    <property type="entry name" value="TRANSPOSASE FOR INSERTION SEQUENCE ELEMENT IS1111A"/>
    <property type="match status" value="1"/>
</dbReference>
<dbReference type="GO" id="GO:0003677">
    <property type="term" value="F:DNA binding"/>
    <property type="evidence" value="ECO:0007669"/>
    <property type="project" value="InterPro"/>
</dbReference>
<sequence>MKSSNATPVEPVGPITGGVDTHKDFHVAAAKDALGRDLGTQKFPATRRGYGDLLTWLQAFGSLRAVGVEGTGCYGAGLSTHLLRHDITVLEVNRPNRQKRRRTGKTDVLDAIAAAAAVQSGEATAAPRTRTGPIESVRVMKDTRAQLT</sequence>
<feature type="non-terminal residue" evidence="3">
    <location>
        <position position="148"/>
    </location>
</feature>